<dbReference type="PRINTS" id="PR00205">
    <property type="entry name" value="CADHERIN"/>
</dbReference>
<feature type="domain" description="Cadherin" evidence="10">
    <location>
        <begin position="72"/>
        <end position="131"/>
    </location>
</feature>
<dbReference type="GO" id="GO:0005886">
    <property type="term" value="C:plasma membrane"/>
    <property type="evidence" value="ECO:0007669"/>
    <property type="project" value="UniProtKB-SubCell"/>
</dbReference>
<keyword evidence="6" id="KW-1133">Transmembrane helix</keyword>
<dbReference type="PROSITE" id="PS00232">
    <property type="entry name" value="CADHERIN_1"/>
    <property type="match status" value="3"/>
</dbReference>
<dbReference type="SMART" id="SM00112">
    <property type="entry name" value="CA"/>
    <property type="match status" value="6"/>
</dbReference>
<name>A0A8C8RKF8_9SAUR</name>
<evidence type="ECO:0000256" key="7">
    <source>
        <dbReference type="ARBA" id="ARBA00023136"/>
    </source>
</evidence>
<evidence type="ECO:0000256" key="4">
    <source>
        <dbReference type="ARBA" id="ARBA00022837"/>
    </source>
</evidence>
<evidence type="ECO:0000256" key="1">
    <source>
        <dbReference type="ARBA" id="ARBA00004167"/>
    </source>
</evidence>
<organism evidence="11 12">
    <name type="scientific">Pelusios castaneus</name>
    <name type="common">West African mud turtle</name>
    <dbReference type="NCBI Taxonomy" id="367368"/>
    <lineage>
        <taxon>Eukaryota</taxon>
        <taxon>Metazoa</taxon>
        <taxon>Chordata</taxon>
        <taxon>Craniata</taxon>
        <taxon>Vertebrata</taxon>
        <taxon>Euteleostomi</taxon>
        <taxon>Archelosauria</taxon>
        <taxon>Testudinata</taxon>
        <taxon>Testudines</taxon>
        <taxon>Pleurodira</taxon>
        <taxon>Pelomedusidae</taxon>
        <taxon>Pelusios</taxon>
    </lineage>
</organism>
<evidence type="ECO:0000256" key="2">
    <source>
        <dbReference type="ARBA" id="ARBA00022692"/>
    </source>
</evidence>
<protein>
    <recommendedName>
        <fullName evidence="10">Cadherin domain-containing protein</fullName>
    </recommendedName>
</protein>
<accession>A0A8C8RKF8</accession>
<evidence type="ECO:0000313" key="11">
    <source>
        <dbReference type="Ensembl" id="ENSPCEP00000006262.1"/>
    </source>
</evidence>
<dbReference type="Gene3D" id="2.60.40.60">
    <property type="entry name" value="Cadherins"/>
    <property type="match status" value="6"/>
</dbReference>
<dbReference type="InterPro" id="IPR020894">
    <property type="entry name" value="Cadherin_CS"/>
</dbReference>
<feature type="domain" description="Cadherin" evidence="10">
    <location>
        <begin position="527"/>
        <end position="630"/>
    </location>
</feature>
<dbReference type="GO" id="GO:0007156">
    <property type="term" value="P:homophilic cell adhesion via plasma membrane adhesion molecules"/>
    <property type="evidence" value="ECO:0007669"/>
    <property type="project" value="InterPro"/>
</dbReference>
<dbReference type="Ensembl" id="ENSPCET00000006494.1">
    <property type="protein sequence ID" value="ENSPCEP00000006262.1"/>
    <property type="gene ID" value="ENSPCEG00000004847.1"/>
</dbReference>
<dbReference type="InterPro" id="IPR050174">
    <property type="entry name" value="Protocadherin/Cadherin-CA"/>
</dbReference>
<feature type="domain" description="Cadherin" evidence="10">
    <location>
        <begin position="132"/>
        <end position="297"/>
    </location>
</feature>
<keyword evidence="7" id="KW-0472">Membrane</keyword>
<keyword evidence="8" id="KW-0325">Glycoprotein</keyword>
<dbReference type="AlphaFoldDB" id="A0A8C8RKF8"/>
<evidence type="ECO:0000256" key="6">
    <source>
        <dbReference type="ARBA" id="ARBA00022989"/>
    </source>
</evidence>
<keyword evidence="2" id="KW-0812">Transmembrane</keyword>
<feature type="domain" description="Cadherin" evidence="10">
    <location>
        <begin position="298"/>
        <end position="402"/>
    </location>
</feature>
<keyword evidence="5" id="KW-0130">Cell adhesion</keyword>
<dbReference type="Pfam" id="PF00028">
    <property type="entry name" value="Cadherin"/>
    <property type="match status" value="4"/>
</dbReference>
<evidence type="ECO:0000256" key="5">
    <source>
        <dbReference type="ARBA" id="ARBA00022889"/>
    </source>
</evidence>
<dbReference type="InterPro" id="IPR002126">
    <property type="entry name" value="Cadherin-like_dom"/>
</dbReference>
<dbReference type="SUPFAM" id="SSF49313">
    <property type="entry name" value="Cadherin-like"/>
    <property type="match status" value="6"/>
</dbReference>
<evidence type="ECO:0000259" key="10">
    <source>
        <dbReference type="PROSITE" id="PS50268"/>
    </source>
</evidence>
<dbReference type="InterPro" id="IPR013164">
    <property type="entry name" value="Cadherin_N"/>
</dbReference>
<feature type="domain" description="Cadherin" evidence="10">
    <location>
        <begin position="403"/>
        <end position="512"/>
    </location>
</feature>
<dbReference type="Pfam" id="PF08266">
    <property type="entry name" value="Cadherin_2"/>
    <property type="match status" value="1"/>
</dbReference>
<keyword evidence="12" id="KW-1185">Reference proteome</keyword>
<evidence type="ECO:0000256" key="8">
    <source>
        <dbReference type="ARBA" id="ARBA00023180"/>
    </source>
</evidence>
<dbReference type="PANTHER" id="PTHR24028:SF118">
    <property type="entry name" value="PROTOCADHERIN BETA-1"/>
    <property type="match status" value="1"/>
</dbReference>
<keyword evidence="3" id="KW-0677">Repeat</keyword>
<keyword evidence="4 9" id="KW-0106">Calcium</keyword>
<dbReference type="PANTHER" id="PTHR24028">
    <property type="entry name" value="CADHERIN-87A"/>
    <property type="match status" value="1"/>
</dbReference>
<dbReference type="Proteomes" id="UP000694393">
    <property type="component" value="Unplaced"/>
</dbReference>
<dbReference type="CDD" id="cd11304">
    <property type="entry name" value="Cadherin_repeat"/>
    <property type="match status" value="4"/>
</dbReference>
<proteinExistence type="predicted"/>
<reference evidence="11" key="1">
    <citation type="submission" date="2025-08" db="UniProtKB">
        <authorList>
            <consortium name="Ensembl"/>
        </authorList>
    </citation>
    <scope>IDENTIFICATION</scope>
</reference>
<dbReference type="GO" id="GO:0005509">
    <property type="term" value="F:calcium ion binding"/>
    <property type="evidence" value="ECO:0007669"/>
    <property type="project" value="UniProtKB-UniRule"/>
</dbReference>
<sequence length="747" mass="82290">MLTTKEGLKRQVLSLILSVCVLGLRAETLRYVVIEETGSGSFVANIAKDLGLKAEKLSARQGRLISEGKKQYFQLDRSTGDLLIQEKMDREELCEQIDPCLVPFEILLQNPLQSYRAEVSVYDINDHSPVFLNNEFLLKIPENTMPGHRFLLESAQDLDVGNNSLQNYSIGSNNYFQIYTRDRSDGRKYAELVLEKPLDREEKPEISFILTAVDGGSPPRSGTARVRVLVLENRPEDYLLVSVSATDLDEGINGEISYSIIQSSEENHVQGMDGGGLFAHCKVIVEVLDMNDNAPEVTTTSLTSPIPENSQPGTVVALFHVRDRDSGDNGKVVCSVEDGLPFTIRAVSKHSCSLLTESTLDRERQPEYNITITAHDLGSPSLATAVTITVTISDINDNSPLFNETPYTMYVRENNGPGKKIGKVRAIDSDSAENAKVTYSLLPSEVGDLPALSYISVNSENGNVYALRPMDYEQIRTFQVTVRAADGGTPALSSEVIVRVVIIDANDNAPFILHPLQNSSSSANDLVPRSAEAGYLVTKVVAVDGDSGQNSWLSYRMLKATDPSLFSVGSHNGEIRTTRPLNERDSFKQKLLILVQDNGEPSLSTTATLTLLVVDGFSDTYMQISEVPREEDSTLTLYLIIALAMISLKLSEKCNSACGYFYGDNGFPTTLIDVNGMRTLSQPYQYEVCLTNGSDNREFKFLRPITSSFPTQNSEIDMVRGNDFLNSSHAACQMESVSQERTSACVY</sequence>
<evidence type="ECO:0000313" key="12">
    <source>
        <dbReference type="Proteomes" id="UP000694393"/>
    </source>
</evidence>
<evidence type="ECO:0000256" key="9">
    <source>
        <dbReference type="PROSITE-ProRule" id="PRU00043"/>
    </source>
</evidence>
<evidence type="ECO:0000256" key="3">
    <source>
        <dbReference type="ARBA" id="ARBA00022737"/>
    </source>
</evidence>
<dbReference type="InterPro" id="IPR015919">
    <property type="entry name" value="Cadherin-like_sf"/>
</dbReference>
<reference evidence="11" key="2">
    <citation type="submission" date="2025-09" db="UniProtKB">
        <authorList>
            <consortium name="Ensembl"/>
        </authorList>
    </citation>
    <scope>IDENTIFICATION</scope>
</reference>
<dbReference type="PROSITE" id="PS50268">
    <property type="entry name" value="CADHERIN_2"/>
    <property type="match status" value="5"/>
</dbReference>
<comment type="subcellular location">
    <subcellularLocation>
        <location evidence="1">Membrane</location>
        <topology evidence="1">Single-pass membrane protein</topology>
    </subcellularLocation>
</comment>